<evidence type="ECO:0000313" key="2">
    <source>
        <dbReference type="Proteomes" id="UP001367676"/>
    </source>
</evidence>
<name>A0AAN9TXJ7_9HEMI</name>
<dbReference type="AlphaFoldDB" id="A0AAN9TXJ7"/>
<sequence length="217" mass="24014">MNQQSTKPEPIARRSTRVIQSKIGRYIRGEISADLIHKSNVQVVCTTNDTNVTIPVLNNCAINRQRKQLANLVTAVNAVAPAATSGTVVIENAKTKGRPPFRQTVNAKNTSFVSAVSDLKRMKLDESKSSPSVKSPAKVSNDLCLCLAEPDVQSMCLCENETMKKFVPEPGAYLLAIKRKLSHIRHKNTDTDMLSQVLSHYDSASEDNENFEIWQCN</sequence>
<reference evidence="1 2" key="1">
    <citation type="submission" date="2024-03" db="EMBL/GenBank/DDBJ databases">
        <title>Adaptation during the transition from Ophiocordyceps entomopathogen to insect associate is accompanied by gene loss and intensified selection.</title>
        <authorList>
            <person name="Ward C.M."/>
            <person name="Onetto C.A."/>
            <person name="Borneman A.R."/>
        </authorList>
    </citation>
    <scope>NUCLEOTIDE SEQUENCE [LARGE SCALE GENOMIC DNA]</scope>
    <source>
        <strain evidence="1">AWRI1</strain>
        <tissue evidence="1">Single Adult Female</tissue>
    </source>
</reference>
<dbReference type="Proteomes" id="UP001367676">
    <property type="component" value="Unassembled WGS sequence"/>
</dbReference>
<accession>A0AAN9TXJ7</accession>
<dbReference type="EMBL" id="JBBCAQ010000003">
    <property type="protein sequence ID" value="KAK7605011.1"/>
    <property type="molecule type" value="Genomic_DNA"/>
</dbReference>
<protein>
    <submittedName>
        <fullName evidence="1">Uncharacterized protein</fullName>
    </submittedName>
</protein>
<keyword evidence="2" id="KW-1185">Reference proteome</keyword>
<proteinExistence type="predicted"/>
<comment type="caution">
    <text evidence="1">The sequence shown here is derived from an EMBL/GenBank/DDBJ whole genome shotgun (WGS) entry which is preliminary data.</text>
</comment>
<evidence type="ECO:0000313" key="1">
    <source>
        <dbReference type="EMBL" id="KAK7605011.1"/>
    </source>
</evidence>
<organism evidence="1 2">
    <name type="scientific">Parthenolecanium corni</name>
    <dbReference type="NCBI Taxonomy" id="536013"/>
    <lineage>
        <taxon>Eukaryota</taxon>
        <taxon>Metazoa</taxon>
        <taxon>Ecdysozoa</taxon>
        <taxon>Arthropoda</taxon>
        <taxon>Hexapoda</taxon>
        <taxon>Insecta</taxon>
        <taxon>Pterygota</taxon>
        <taxon>Neoptera</taxon>
        <taxon>Paraneoptera</taxon>
        <taxon>Hemiptera</taxon>
        <taxon>Sternorrhyncha</taxon>
        <taxon>Coccoidea</taxon>
        <taxon>Coccidae</taxon>
        <taxon>Parthenolecanium</taxon>
    </lineage>
</organism>
<gene>
    <name evidence="1" type="ORF">V9T40_006197</name>
</gene>